<dbReference type="PANTHER" id="PTHR45631">
    <property type="entry name" value="OS07G0107800 PROTEIN-RELATED"/>
    <property type="match status" value="1"/>
</dbReference>
<sequence length="1745" mass="196951">MGVKSTGAWGSMAWFMFIILFWKIGAYCGDQSAVLASDDASCFDKSENFINHQHARRKLDDIGGDISIDCGTPEGFSYTDNNTGLIYKSDEEFINTGVNKNISSKFMSAILQKSLQSVRSFPEGNRNCYRLRPPEGKDTVYFVRASFMYGDFDDPDNLPEFDLYVGVNKWDTLKFANASHVVIKEIIHSPLADDIYVCLLNTGKGTPFISTLELRHFHNSIYRTQSGALDLYRRLDFGSTTNQVIRFKDDKYDRMWYPYPGSESINTSSTTDTLVESDYRLPSTVMRTAVRPMNVNEPLEFVLNTEDPILQFYVYMHFAELENLQKNQHREFNIEINGNLWKKSVVPKYLQSTTEYSTQSVRGSELRFSLYRTPNSTLPPILNAMEIYTVKDFLQESTDQEDVFAIMEIKSSYSGGANWQGDPCAPVDYSWDGLNCSYTGYGPPRIISLNLSSRGLTGRIWPSLSNLKSLHYLDLSNNSLTGTIPEILSQLPNLSVLSFNSISICRNLEGNKLSGSVPAALKARSQNGTLTLSVDGNPDLCLLDPCKKKKRSIVIPVVAAVVTPLVILLALLAVWIYRRKQATQLDVKFQKEKEGYLKSDNRPFTYAEIVNITNNFSRVLGKGGFGTVYHGYLFDGRQVAVKMLSPSSHQGTKQFRTEAQLLMRVHHRNLVSFIGYCNDGTNFGIIYEYMAGGNLQQYLLDKSKEAMSWKERLHIAVDAAQGLEYLHCGCKPPIIHRDVKTANILLNEKMQAKIADFGFSKDFPLENESHVSTGVVGTVGYLDPEYYTSSRLTEKSDVYSFGVVLLELITGQPAVIKGRNNSHLVQWVYPFLDSGDIRSIIDPRLEGNFDTNSVWKAVEAAMACIQSISIKRPNMSHVVTELKECLEIEIASEQTSGTESKISRSINSVDMNPLDLETAMGPQPRLKVSLLQVTTYNHIPYKEEMGEKSTGAWGSMAWFMFIMLFWKIGAYCGDQSAVLASDDASCFDKSENSISHQHARRKLDDIAAAISIDCGAPVGFSYTDDKTELIYESDEEFINTGVKKNISSKFMSATLQKSLQSVRSFPEKTETVTFDNASHVVIKEIIYSPLTDEIYVSPQYWRLDFGSTTNEIIRYKDDRYDRMWFPYPGSQTINTSSIIDTQVESDYRLQSTVMRTAVRAINVNESLEFDFDNEDPILEFYVYMHFAELENLQENQHREFNIELNGNLWEEFVVPKYLQLTTIYTRESVRGSKLRFSLYRTSDSTLPPLKISYKHKQTKKMLSYSVGENWQGDPCAPTHYPWDGLNCSYNGYNPPRIISLQDIAITIQSEVITLPKLGRKQTLWASSCSPKGKIIEWNAHVEVLRSYPKLRSYCFVDGNPDLCLLDPCKKKKRSITIPVVTAVVTPLVILLALGAVWIYRRKQAAKLDVKSQEEKEGYLKSDNKPFTYTEIVNITNKFHKVLGKGGFGTVYHGYPFDGTQVAVKMLSQSSAQGSKQFRTEAQLLMRVHHRNLASFIGYCNDGTNLRIIYEYMAGGNLQQYLLDKSKEAVNWKERLHIAVDAAQGLEYLHCGCKPPIIHRDVKTANILLNGKMQAKIADFGFSKDFPLESESHISASVVGTMGYLDPKYYASNGLTEKSDIYSFGIVLLELITGQPAVLKGRINTHIVQWVCPFLESGDIRSIIDPRLGGNFDTNSIWKAVETAMVCVQSISSKRPIMSHVVTELKECLEIEIAIEQTSRMEGKISRSINSADMSPLVLEMVPQPR</sequence>
<dbReference type="InterPro" id="IPR001611">
    <property type="entry name" value="Leu-rich_rpt"/>
</dbReference>
<evidence type="ECO:0000256" key="11">
    <source>
        <dbReference type="ARBA" id="ARBA00022840"/>
    </source>
</evidence>
<accession>A0ABQ8HM63</accession>
<dbReference type="SMART" id="SM00220">
    <property type="entry name" value="S_TKc"/>
    <property type="match status" value="2"/>
</dbReference>
<evidence type="ECO:0000256" key="15">
    <source>
        <dbReference type="ARBA" id="ARBA00048679"/>
    </source>
</evidence>
<evidence type="ECO:0000256" key="7">
    <source>
        <dbReference type="ARBA" id="ARBA00022729"/>
    </source>
</evidence>
<evidence type="ECO:0000256" key="5">
    <source>
        <dbReference type="ARBA" id="ARBA00022679"/>
    </source>
</evidence>
<keyword evidence="7" id="KW-0732">Signal</keyword>
<keyword evidence="10" id="KW-0418">Kinase</keyword>
<evidence type="ECO:0000256" key="10">
    <source>
        <dbReference type="ARBA" id="ARBA00022777"/>
    </source>
</evidence>
<dbReference type="Pfam" id="PF07714">
    <property type="entry name" value="PK_Tyr_Ser-Thr"/>
    <property type="match status" value="2"/>
</dbReference>
<dbReference type="EMBL" id="JAFEMO010000009">
    <property type="protein sequence ID" value="KAH7565349.1"/>
    <property type="molecule type" value="Genomic_DNA"/>
</dbReference>
<keyword evidence="4" id="KW-0433">Leucine-rich repeat</keyword>
<gene>
    <name evidence="19" type="ORF">JRO89_XS09G0191700</name>
</gene>
<evidence type="ECO:0000256" key="1">
    <source>
        <dbReference type="ARBA" id="ARBA00004167"/>
    </source>
</evidence>
<evidence type="ECO:0000313" key="20">
    <source>
        <dbReference type="Proteomes" id="UP000827721"/>
    </source>
</evidence>
<evidence type="ECO:0000256" key="9">
    <source>
        <dbReference type="ARBA" id="ARBA00022741"/>
    </source>
</evidence>
<keyword evidence="20" id="KW-1185">Reference proteome</keyword>
<dbReference type="PROSITE" id="PS00108">
    <property type="entry name" value="PROTEIN_KINASE_ST"/>
    <property type="match status" value="2"/>
</dbReference>
<dbReference type="PANTHER" id="PTHR45631:SF206">
    <property type="entry name" value="PROTEIN KINASE DOMAIN-CONTAINING PROTEIN"/>
    <property type="match status" value="1"/>
</dbReference>
<feature type="domain" description="Protein kinase" evidence="18">
    <location>
        <begin position="1436"/>
        <end position="1745"/>
    </location>
</feature>
<name>A0ABQ8HM63_9ROSI</name>
<keyword evidence="6 17" id="KW-0812">Transmembrane</keyword>
<dbReference type="PROSITE" id="PS00107">
    <property type="entry name" value="PROTEIN_KINASE_ATP"/>
    <property type="match status" value="2"/>
</dbReference>
<feature type="transmembrane region" description="Helical" evidence="17">
    <location>
        <begin position="1375"/>
        <end position="1399"/>
    </location>
</feature>
<evidence type="ECO:0000256" key="4">
    <source>
        <dbReference type="ARBA" id="ARBA00022614"/>
    </source>
</evidence>
<dbReference type="SUPFAM" id="SSF56112">
    <property type="entry name" value="Protein kinase-like (PK-like)"/>
    <property type="match status" value="2"/>
</dbReference>
<keyword evidence="11 16" id="KW-0067">ATP-binding</keyword>
<keyword evidence="3" id="KW-0723">Serine/threonine-protein kinase</keyword>
<feature type="binding site" evidence="16">
    <location>
        <position position="1464"/>
    </location>
    <ligand>
        <name>ATP</name>
        <dbReference type="ChEBI" id="CHEBI:30616"/>
    </ligand>
</feature>
<feature type="domain" description="Protein kinase" evidence="18">
    <location>
        <begin position="614"/>
        <end position="886"/>
    </location>
</feature>
<dbReference type="InterPro" id="IPR017441">
    <property type="entry name" value="Protein_kinase_ATP_BS"/>
</dbReference>
<evidence type="ECO:0000256" key="16">
    <source>
        <dbReference type="PROSITE-ProRule" id="PRU10141"/>
    </source>
</evidence>
<dbReference type="InterPro" id="IPR011009">
    <property type="entry name" value="Kinase-like_dom_sf"/>
</dbReference>
<keyword evidence="5" id="KW-0808">Transferase</keyword>
<dbReference type="InterPro" id="IPR008271">
    <property type="entry name" value="Ser/Thr_kinase_AS"/>
</dbReference>
<dbReference type="Proteomes" id="UP000827721">
    <property type="component" value="Unassembled WGS sequence"/>
</dbReference>
<dbReference type="PROSITE" id="PS50011">
    <property type="entry name" value="PROTEIN_KINASE_DOM"/>
    <property type="match status" value="2"/>
</dbReference>
<dbReference type="CDD" id="cd14066">
    <property type="entry name" value="STKc_IRAK"/>
    <property type="match status" value="2"/>
</dbReference>
<dbReference type="PROSITE" id="PS51450">
    <property type="entry name" value="LRR"/>
    <property type="match status" value="1"/>
</dbReference>
<dbReference type="SUPFAM" id="SSF52058">
    <property type="entry name" value="L domain-like"/>
    <property type="match status" value="1"/>
</dbReference>
<protein>
    <recommendedName>
        <fullName evidence="2">non-specific serine/threonine protein kinase</fullName>
        <ecNumber evidence="2">2.7.11.1</ecNumber>
    </recommendedName>
</protein>
<evidence type="ECO:0000256" key="8">
    <source>
        <dbReference type="ARBA" id="ARBA00022737"/>
    </source>
</evidence>
<dbReference type="Pfam" id="PF12819">
    <property type="entry name" value="Malectin_like"/>
    <property type="match status" value="3"/>
</dbReference>
<dbReference type="InterPro" id="IPR032675">
    <property type="entry name" value="LRR_dom_sf"/>
</dbReference>
<comment type="catalytic activity">
    <reaction evidence="14">
        <text>L-threonyl-[protein] + ATP = O-phospho-L-threonyl-[protein] + ADP + H(+)</text>
        <dbReference type="Rhea" id="RHEA:46608"/>
        <dbReference type="Rhea" id="RHEA-COMP:11060"/>
        <dbReference type="Rhea" id="RHEA-COMP:11605"/>
        <dbReference type="ChEBI" id="CHEBI:15378"/>
        <dbReference type="ChEBI" id="CHEBI:30013"/>
        <dbReference type="ChEBI" id="CHEBI:30616"/>
        <dbReference type="ChEBI" id="CHEBI:61977"/>
        <dbReference type="ChEBI" id="CHEBI:456216"/>
        <dbReference type="EC" id="2.7.11.1"/>
    </reaction>
</comment>
<feature type="transmembrane region" description="Helical" evidence="17">
    <location>
        <begin position="7"/>
        <end position="25"/>
    </location>
</feature>
<dbReference type="EC" id="2.7.11.1" evidence="2"/>
<dbReference type="InterPro" id="IPR024788">
    <property type="entry name" value="Malectin-like_Carb-bd_dom"/>
</dbReference>
<dbReference type="InterPro" id="IPR001245">
    <property type="entry name" value="Ser-Thr/Tyr_kinase_cat_dom"/>
</dbReference>
<feature type="binding site" evidence="16">
    <location>
        <position position="642"/>
    </location>
    <ligand>
        <name>ATP</name>
        <dbReference type="ChEBI" id="CHEBI:30616"/>
    </ligand>
</feature>
<evidence type="ECO:0000256" key="13">
    <source>
        <dbReference type="ARBA" id="ARBA00023136"/>
    </source>
</evidence>
<dbReference type="Gene3D" id="3.30.200.20">
    <property type="entry name" value="Phosphorylase Kinase, domain 1"/>
    <property type="match status" value="2"/>
</dbReference>
<dbReference type="Pfam" id="PF00560">
    <property type="entry name" value="LRR_1"/>
    <property type="match status" value="1"/>
</dbReference>
<dbReference type="InterPro" id="IPR000719">
    <property type="entry name" value="Prot_kinase_dom"/>
</dbReference>
<evidence type="ECO:0000256" key="12">
    <source>
        <dbReference type="ARBA" id="ARBA00022989"/>
    </source>
</evidence>
<keyword evidence="9 16" id="KW-0547">Nucleotide-binding</keyword>
<comment type="caution">
    <text evidence="19">The sequence shown here is derived from an EMBL/GenBank/DDBJ whole genome shotgun (WGS) entry which is preliminary data.</text>
</comment>
<comment type="catalytic activity">
    <reaction evidence="15">
        <text>L-seryl-[protein] + ATP = O-phospho-L-seryl-[protein] + ADP + H(+)</text>
        <dbReference type="Rhea" id="RHEA:17989"/>
        <dbReference type="Rhea" id="RHEA-COMP:9863"/>
        <dbReference type="Rhea" id="RHEA-COMP:11604"/>
        <dbReference type="ChEBI" id="CHEBI:15378"/>
        <dbReference type="ChEBI" id="CHEBI:29999"/>
        <dbReference type="ChEBI" id="CHEBI:30616"/>
        <dbReference type="ChEBI" id="CHEBI:83421"/>
        <dbReference type="ChEBI" id="CHEBI:456216"/>
        <dbReference type="EC" id="2.7.11.1"/>
    </reaction>
</comment>
<dbReference type="Gene3D" id="3.80.10.10">
    <property type="entry name" value="Ribonuclease Inhibitor"/>
    <property type="match status" value="1"/>
</dbReference>
<evidence type="ECO:0000256" key="2">
    <source>
        <dbReference type="ARBA" id="ARBA00012513"/>
    </source>
</evidence>
<comment type="subcellular location">
    <subcellularLocation>
        <location evidence="1">Membrane</location>
        <topology evidence="1">Single-pass membrane protein</topology>
    </subcellularLocation>
</comment>
<feature type="transmembrane region" description="Helical" evidence="17">
    <location>
        <begin position="553"/>
        <end position="577"/>
    </location>
</feature>
<organism evidence="19 20">
    <name type="scientific">Xanthoceras sorbifolium</name>
    <dbReference type="NCBI Taxonomy" id="99658"/>
    <lineage>
        <taxon>Eukaryota</taxon>
        <taxon>Viridiplantae</taxon>
        <taxon>Streptophyta</taxon>
        <taxon>Embryophyta</taxon>
        <taxon>Tracheophyta</taxon>
        <taxon>Spermatophyta</taxon>
        <taxon>Magnoliopsida</taxon>
        <taxon>eudicotyledons</taxon>
        <taxon>Gunneridae</taxon>
        <taxon>Pentapetalae</taxon>
        <taxon>rosids</taxon>
        <taxon>malvids</taxon>
        <taxon>Sapindales</taxon>
        <taxon>Sapindaceae</taxon>
        <taxon>Xanthoceroideae</taxon>
        <taxon>Xanthoceras</taxon>
    </lineage>
</organism>
<keyword evidence="13 17" id="KW-0472">Membrane</keyword>
<evidence type="ECO:0000256" key="14">
    <source>
        <dbReference type="ARBA" id="ARBA00047899"/>
    </source>
</evidence>
<keyword evidence="12 17" id="KW-1133">Transmembrane helix</keyword>
<evidence type="ECO:0000256" key="17">
    <source>
        <dbReference type="SAM" id="Phobius"/>
    </source>
</evidence>
<evidence type="ECO:0000313" key="19">
    <source>
        <dbReference type="EMBL" id="KAH7565349.1"/>
    </source>
</evidence>
<reference evidence="19 20" key="1">
    <citation type="submission" date="2021-02" db="EMBL/GenBank/DDBJ databases">
        <title>Plant Genome Project.</title>
        <authorList>
            <person name="Zhang R.-G."/>
        </authorList>
    </citation>
    <scope>NUCLEOTIDE SEQUENCE [LARGE SCALE GENOMIC DNA]</scope>
    <source>
        <tissue evidence="19">Leaves</tissue>
    </source>
</reference>
<proteinExistence type="predicted"/>
<keyword evidence="8" id="KW-0677">Repeat</keyword>
<evidence type="ECO:0000259" key="18">
    <source>
        <dbReference type="PROSITE" id="PS50011"/>
    </source>
</evidence>
<dbReference type="Gene3D" id="1.10.510.10">
    <property type="entry name" value="Transferase(Phosphotransferase) domain 1"/>
    <property type="match status" value="2"/>
</dbReference>
<evidence type="ECO:0000256" key="3">
    <source>
        <dbReference type="ARBA" id="ARBA00022527"/>
    </source>
</evidence>
<evidence type="ECO:0000256" key="6">
    <source>
        <dbReference type="ARBA" id="ARBA00022692"/>
    </source>
</evidence>